<keyword evidence="2" id="KW-0808">Transferase</keyword>
<accession>A0ABT4YQG3</accession>
<evidence type="ECO:0000313" key="3">
    <source>
        <dbReference type="Proteomes" id="UP001210678"/>
    </source>
</evidence>
<dbReference type="RefSeq" id="WP_272135462.1">
    <property type="nucleotide sequence ID" value="NZ_JAQLOI010000001.1"/>
</dbReference>
<reference evidence="2 3" key="1">
    <citation type="submission" date="2023-01" db="EMBL/GenBank/DDBJ databases">
        <title>Vibrio sp. KJ40-1 sp.nov, isolated from marine algae.</title>
        <authorList>
            <person name="Butt M."/>
            <person name="Kim J.M.J."/>
            <person name="Jeon C.O.C."/>
        </authorList>
    </citation>
    <scope>NUCLEOTIDE SEQUENCE [LARGE SCALE GENOMIC DNA]</scope>
    <source>
        <strain evidence="2 3">KJ40-1</strain>
    </source>
</reference>
<dbReference type="EMBL" id="JAQLOI010000001">
    <property type="protein sequence ID" value="MDB1123804.1"/>
    <property type="molecule type" value="Genomic_DNA"/>
</dbReference>
<dbReference type="SUPFAM" id="SSF53335">
    <property type="entry name" value="S-adenosyl-L-methionine-dependent methyltransferases"/>
    <property type="match status" value="1"/>
</dbReference>
<name>A0ABT4YQG3_9VIBR</name>
<dbReference type="Gene3D" id="3.40.50.150">
    <property type="entry name" value="Vaccinia Virus protein VP39"/>
    <property type="match status" value="1"/>
</dbReference>
<dbReference type="InterPro" id="IPR041698">
    <property type="entry name" value="Methyltransf_25"/>
</dbReference>
<dbReference type="CDD" id="cd02440">
    <property type="entry name" value="AdoMet_MTases"/>
    <property type="match status" value="1"/>
</dbReference>
<keyword evidence="2" id="KW-0489">Methyltransferase</keyword>
<dbReference type="InterPro" id="IPR029063">
    <property type="entry name" value="SAM-dependent_MTases_sf"/>
</dbReference>
<protein>
    <submittedName>
        <fullName evidence="2">Methyltransferase domain-containing protein</fullName>
    </submittedName>
</protein>
<keyword evidence="3" id="KW-1185">Reference proteome</keyword>
<dbReference type="PANTHER" id="PTHR43591:SF78">
    <property type="entry name" value="SLR0407 PROTEIN"/>
    <property type="match status" value="1"/>
</dbReference>
<evidence type="ECO:0000259" key="1">
    <source>
        <dbReference type="Pfam" id="PF13649"/>
    </source>
</evidence>
<dbReference type="GO" id="GO:0032259">
    <property type="term" value="P:methylation"/>
    <property type="evidence" value="ECO:0007669"/>
    <property type="project" value="UniProtKB-KW"/>
</dbReference>
<sequence length="234" mass="25726">MEKRSIDLLTNGGLLSVLDVGSGTGFDCWSFMIHFGEGTKITGVDSSKIMIEEATIRYGVKYPQINFITASVEHLPFKNNTYSATHCERLLCHLPSPNTAIEEIIRVTKPGGRVVVTEADYGTTIIHSDLLALTERLVNLLCISITNHRIGRQLSGTLAANGLKDIVIETNNLVFRSLNEFDRASGLISSLESAVEKGVLTNNEKTAWLEDQRNKDEKGQFFASTTFFTVAGNV</sequence>
<dbReference type="GO" id="GO:0008168">
    <property type="term" value="F:methyltransferase activity"/>
    <property type="evidence" value="ECO:0007669"/>
    <property type="project" value="UniProtKB-KW"/>
</dbReference>
<dbReference type="Proteomes" id="UP001210678">
    <property type="component" value="Unassembled WGS sequence"/>
</dbReference>
<dbReference type="Pfam" id="PF13649">
    <property type="entry name" value="Methyltransf_25"/>
    <property type="match status" value="1"/>
</dbReference>
<dbReference type="PANTHER" id="PTHR43591">
    <property type="entry name" value="METHYLTRANSFERASE"/>
    <property type="match status" value="1"/>
</dbReference>
<comment type="caution">
    <text evidence="2">The sequence shown here is derived from an EMBL/GenBank/DDBJ whole genome shotgun (WGS) entry which is preliminary data.</text>
</comment>
<evidence type="ECO:0000313" key="2">
    <source>
        <dbReference type="EMBL" id="MDB1123804.1"/>
    </source>
</evidence>
<organism evidence="2 3">
    <name type="scientific">Vibrio algarum</name>
    <dbReference type="NCBI Taxonomy" id="3020714"/>
    <lineage>
        <taxon>Bacteria</taxon>
        <taxon>Pseudomonadati</taxon>
        <taxon>Pseudomonadota</taxon>
        <taxon>Gammaproteobacteria</taxon>
        <taxon>Vibrionales</taxon>
        <taxon>Vibrionaceae</taxon>
        <taxon>Vibrio</taxon>
    </lineage>
</organism>
<proteinExistence type="predicted"/>
<feature type="domain" description="Methyltransferase" evidence="1">
    <location>
        <begin position="17"/>
        <end position="112"/>
    </location>
</feature>
<gene>
    <name evidence="2" type="ORF">PGX00_09115</name>
</gene>